<reference evidence="10" key="1">
    <citation type="journal article" date="2020" name="Stud. Mycol.">
        <title>101 Dothideomycetes genomes: a test case for predicting lifestyles and emergence of pathogens.</title>
        <authorList>
            <person name="Haridas S."/>
            <person name="Albert R."/>
            <person name="Binder M."/>
            <person name="Bloem J."/>
            <person name="Labutti K."/>
            <person name="Salamov A."/>
            <person name="Andreopoulos B."/>
            <person name="Baker S."/>
            <person name="Barry K."/>
            <person name="Bills G."/>
            <person name="Bluhm B."/>
            <person name="Cannon C."/>
            <person name="Castanera R."/>
            <person name="Culley D."/>
            <person name="Daum C."/>
            <person name="Ezra D."/>
            <person name="Gonzalez J."/>
            <person name="Henrissat B."/>
            <person name="Kuo A."/>
            <person name="Liang C."/>
            <person name="Lipzen A."/>
            <person name="Lutzoni F."/>
            <person name="Magnuson J."/>
            <person name="Mondo S."/>
            <person name="Nolan M."/>
            <person name="Ohm R."/>
            <person name="Pangilinan J."/>
            <person name="Park H.-J."/>
            <person name="Ramirez L."/>
            <person name="Alfaro M."/>
            <person name="Sun H."/>
            <person name="Tritt A."/>
            <person name="Yoshinaga Y."/>
            <person name="Zwiers L.-H."/>
            <person name="Turgeon B."/>
            <person name="Goodwin S."/>
            <person name="Spatafora J."/>
            <person name="Crous P."/>
            <person name="Grigoriev I."/>
        </authorList>
    </citation>
    <scope>NUCLEOTIDE SEQUENCE</scope>
    <source>
        <strain evidence="10">CBS 262.69</strain>
    </source>
</reference>
<dbReference type="InterPro" id="IPR019410">
    <property type="entry name" value="Methyltransf_16"/>
</dbReference>
<comment type="subcellular location">
    <subcellularLocation>
        <location evidence="2">Cytoplasm</location>
    </subcellularLocation>
    <subcellularLocation>
        <location evidence="1">Nucleus</location>
    </subcellularLocation>
</comment>
<keyword evidence="11" id="KW-1185">Reference proteome</keyword>
<dbReference type="PANTHER" id="PTHR14614">
    <property type="entry name" value="HEPATOCELLULAR CARCINOMA-ASSOCIATED ANTIGEN"/>
    <property type="match status" value="1"/>
</dbReference>
<gene>
    <name evidence="10" type="ORF">EJ06DRAFT_508273</name>
</gene>
<dbReference type="AlphaFoldDB" id="A0A6G1I116"/>
<evidence type="ECO:0000313" key="11">
    <source>
        <dbReference type="Proteomes" id="UP000799640"/>
    </source>
</evidence>
<keyword evidence="4" id="KW-0963">Cytoplasm</keyword>
<comment type="similarity">
    <text evidence="9">Belongs to the methyltransferase superfamily. METTL18 family.</text>
</comment>
<dbReference type="PANTHER" id="PTHR14614:SF39">
    <property type="entry name" value="HISTIDINE PROTEIN METHYLTRANSFERASE 1 HOMOLOG"/>
    <property type="match status" value="1"/>
</dbReference>
<keyword evidence="6" id="KW-0808">Transferase</keyword>
<evidence type="ECO:0000256" key="1">
    <source>
        <dbReference type="ARBA" id="ARBA00004123"/>
    </source>
</evidence>
<dbReference type="OrthoDB" id="1723750at2759"/>
<dbReference type="InterPro" id="IPR029063">
    <property type="entry name" value="SAM-dependent_MTases_sf"/>
</dbReference>
<evidence type="ECO:0000313" key="10">
    <source>
        <dbReference type="EMBL" id="KAF2402003.1"/>
    </source>
</evidence>
<accession>A0A6G1I116</accession>
<dbReference type="GO" id="GO:0005634">
    <property type="term" value="C:nucleus"/>
    <property type="evidence" value="ECO:0007669"/>
    <property type="project" value="UniProtKB-SubCell"/>
</dbReference>
<evidence type="ECO:0000256" key="3">
    <source>
        <dbReference type="ARBA" id="ARBA00012533"/>
    </source>
</evidence>
<proteinExistence type="inferred from homology"/>
<dbReference type="Gene3D" id="3.40.50.150">
    <property type="entry name" value="Vaccinia Virus protein VP39"/>
    <property type="match status" value="1"/>
</dbReference>
<evidence type="ECO:0000256" key="9">
    <source>
        <dbReference type="ARBA" id="ARBA00038126"/>
    </source>
</evidence>
<evidence type="ECO:0000256" key="6">
    <source>
        <dbReference type="ARBA" id="ARBA00022679"/>
    </source>
</evidence>
<keyword evidence="7" id="KW-0949">S-adenosyl-L-methionine</keyword>
<name>A0A6G1I116_9PEZI</name>
<evidence type="ECO:0000256" key="2">
    <source>
        <dbReference type="ARBA" id="ARBA00004496"/>
    </source>
</evidence>
<evidence type="ECO:0000256" key="8">
    <source>
        <dbReference type="ARBA" id="ARBA00023242"/>
    </source>
</evidence>
<protein>
    <recommendedName>
        <fullName evidence="3">protein-histidine N-methyltransferase</fullName>
        <ecNumber evidence="3">2.1.1.85</ecNumber>
    </recommendedName>
</protein>
<dbReference type="Proteomes" id="UP000799640">
    <property type="component" value="Unassembled WGS sequence"/>
</dbReference>
<dbReference type="EMBL" id="ML996692">
    <property type="protein sequence ID" value="KAF2402003.1"/>
    <property type="molecule type" value="Genomic_DNA"/>
</dbReference>
<sequence>MLSTLPSKIAYQITEIESPKGKKLKIPRRELFDIRMQLMADDNFESEVSNGLGDSDIRTNVYEGGFKSWECSFDLAKLLLDRGPRKDLDDLCRVDHVVELGCGTAVPTLVLFHYALTESLPIYFTLTDYNASVLRLVTLPNLLLTWASTLPATASPFSADDPNPLLSEEQGDLNVTPELKAAFVSALTGQGLTLSFVAGSWSPAKPFLSLIPTSPEMNILVLASETIYSPEALSSFAEALIGILKQVRMAKAMIAAKRVYFGVGGSVDAFKVECRERKAVGYEIENHNVDLGESGGVRRCLLEVQMF</sequence>
<dbReference type="GO" id="GO:0005737">
    <property type="term" value="C:cytoplasm"/>
    <property type="evidence" value="ECO:0007669"/>
    <property type="project" value="UniProtKB-SubCell"/>
</dbReference>
<organism evidence="10 11">
    <name type="scientific">Trichodelitschia bisporula</name>
    <dbReference type="NCBI Taxonomy" id="703511"/>
    <lineage>
        <taxon>Eukaryota</taxon>
        <taxon>Fungi</taxon>
        <taxon>Dikarya</taxon>
        <taxon>Ascomycota</taxon>
        <taxon>Pezizomycotina</taxon>
        <taxon>Dothideomycetes</taxon>
        <taxon>Dothideomycetes incertae sedis</taxon>
        <taxon>Phaeotrichales</taxon>
        <taxon>Phaeotrichaceae</taxon>
        <taxon>Trichodelitschia</taxon>
    </lineage>
</organism>
<dbReference type="EC" id="2.1.1.85" evidence="3"/>
<dbReference type="GO" id="GO:0018064">
    <property type="term" value="F:protein-L-histidine N-tele-methyltransferase activity"/>
    <property type="evidence" value="ECO:0007669"/>
    <property type="project" value="UniProtKB-EC"/>
</dbReference>
<dbReference type="GO" id="GO:0032259">
    <property type="term" value="P:methylation"/>
    <property type="evidence" value="ECO:0007669"/>
    <property type="project" value="UniProtKB-KW"/>
</dbReference>
<keyword evidence="5" id="KW-0489">Methyltransferase</keyword>
<evidence type="ECO:0000256" key="5">
    <source>
        <dbReference type="ARBA" id="ARBA00022603"/>
    </source>
</evidence>
<evidence type="ECO:0000256" key="4">
    <source>
        <dbReference type="ARBA" id="ARBA00022490"/>
    </source>
</evidence>
<keyword evidence="8" id="KW-0539">Nucleus</keyword>
<evidence type="ECO:0000256" key="7">
    <source>
        <dbReference type="ARBA" id="ARBA00022691"/>
    </source>
</evidence>